<accession>A0A6G1QFJ0</accession>
<dbReference type="EMBL" id="CM015727">
    <property type="protein sequence ID" value="KAF3701159.1"/>
    <property type="molecule type" value="Genomic_DNA"/>
</dbReference>
<name>A0A6G1QFJ0_CHAAH</name>
<dbReference type="AlphaFoldDB" id="A0A6G1QFJ0"/>
<organism evidence="1 2">
    <name type="scientific">Channa argus</name>
    <name type="common">Northern snakehead</name>
    <name type="synonym">Ophicephalus argus</name>
    <dbReference type="NCBI Taxonomy" id="215402"/>
    <lineage>
        <taxon>Eukaryota</taxon>
        <taxon>Metazoa</taxon>
        <taxon>Chordata</taxon>
        <taxon>Craniata</taxon>
        <taxon>Vertebrata</taxon>
        <taxon>Euteleostomi</taxon>
        <taxon>Actinopterygii</taxon>
        <taxon>Neopterygii</taxon>
        <taxon>Teleostei</taxon>
        <taxon>Neoteleostei</taxon>
        <taxon>Acanthomorphata</taxon>
        <taxon>Anabantaria</taxon>
        <taxon>Anabantiformes</taxon>
        <taxon>Channoidei</taxon>
        <taxon>Channidae</taxon>
        <taxon>Channa</taxon>
    </lineage>
</organism>
<evidence type="ECO:0000313" key="2">
    <source>
        <dbReference type="Proteomes" id="UP000503349"/>
    </source>
</evidence>
<evidence type="ECO:0000313" key="1">
    <source>
        <dbReference type="EMBL" id="KAF3701159.1"/>
    </source>
</evidence>
<proteinExistence type="predicted"/>
<reference evidence="2" key="2">
    <citation type="submission" date="2019-02" db="EMBL/GenBank/DDBJ databases">
        <title>Opniocepnalus argus Var Kimnra genome.</title>
        <authorList>
            <person name="Zhou C."/>
            <person name="Xiao S."/>
        </authorList>
    </citation>
    <scope>NUCLEOTIDE SEQUENCE [LARGE SCALE GENOMIC DNA]</scope>
</reference>
<gene>
    <name evidence="1" type="ORF">EXN66_Car016847</name>
</gene>
<keyword evidence="2" id="KW-1185">Reference proteome</keyword>
<dbReference type="Proteomes" id="UP000503349">
    <property type="component" value="Chromosome 16"/>
</dbReference>
<protein>
    <submittedName>
        <fullName evidence="1">Uncharacterized protein</fullName>
    </submittedName>
</protein>
<reference evidence="1 2" key="1">
    <citation type="submission" date="2019-02" db="EMBL/GenBank/DDBJ databases">
        <title>Opniocepnalus argus genome.</title>
        <authorList>
            <person name="Zhou C."/>
            <person name="Xiao S."/>
        </authorList>
    </citation>
    <scope>NUCLEOTIDE SEQUENCE [LARGE SCALE GENOMIC DNA]</scope>
    <source>
        <strain evidence="1">OARG1902GOOAL</strain>
        <tissue evidence="1">Muscle</tissue>
    </source>
</reference>
<sequence>MSYVSWSRICLSGCLMLQSHSSNLIPSSTRKLHPSQLCLCELTELLTAGIKTTCEPAMTPTTIKTSEQPRQGSHSYIYKGATLLYIEDGALPLSLTPGLIPVTCATDTVRDIGQHGKPKCCLSMKVLSAKLTPSLECHRPAWRHGGASFMKPIPALLQMSHSEFFTTSQSLGRQSRKPHYIWGQAPLKLTATAATAKLAEGERERVPLRTVCMVEPQCNLLATSDAEFYAEQRQQVISMQHYDHYDQVYVFVPVLSYVMQMRGFAFLLPSNGLVCQLSAEREKETLTLLTCNINRGQLSLHTCNIKKSFINMDARKDTISHIIYISYNVSEVEKALLCRRIQDLHSVEGYMMMSNNCLVPHARSTCSSIKATLNLNGGLIACLSAYATLSNAFQLPALKPRRKYIAHISKAKCLVWSTMTDELAEDLGGLGDSLSVCDSRGAPWALTSPHTVIEFTIRHNA</sequence>